<dbReference type="PROSITE" id="PS51202">
    <property type="entry name" value="RCK_C"/>
    <property type="match status" value="2"/>
</dbReference>
<evidence type="ECO:0000256" key="7">
    <source>
        <dbReference type="SAM" id="Phobius"/>
    </source>
</evidence>
<dbReference type="SUPFAM" id="SSF116726">
    <property type="entry name" value="TrkA C-terminal domain-like"/>
    <property type="match status" value="2"/>
</dbReference>
<dbReference type="InterPro" id="IPR051679">
    <property type="entry name" value="DASS-Related_Transporters"/>
</dbReference>
<feature type="transmembrane region" description="Helical" evidence="7">
    <location>
        <begin position="440"/>
        <end position="458"/>
    </location>
</feature>
<keyword evidence="4" id="KW-0677">Repeat</keyword>
<feature type="transmembrane region" description="Helical" evidence="7">
    <location>
        <begin position="401"/>
        <end position="434"/>
    </location>
</feature>
<sequence length="590" mass="62267">MSLDQILSIGVISLMMAAFIWGRFRYDLVAAGALLAAIAVGVVPYDAAFDGFSDDIVIIVGSALLVSAGVARSGIMELAIKRYAPNVSSVRAQVALLVITVTVLSAFVKNIGALAIMIPIALQFARRSDASPSVFLMPMAFGSLLGGLMTQIGTSPNIVVSRLREEITGTAFTMFDFTPVGAALALVGSIFLVLFYGLLPQRTRENASMHEAIDIKNYVTEAKIVEGSMVLGKPVADLMKLAEGEAVVTSILRSGGVRITPLPDAVLRQGDVVLMEGDPQALDRLVAQAKLSVTGGRDGVRGQASEIEVVEAVIGENSMLIGWSAQRLDLYDRFNVNLLAVSRKGERLTERLGTITLKPGDVILLQGNRQALPEILRDFGVLPLAERKILLGSVRRGIVPVLILIAAMGATATGLLPVAVAFFAAAVAMVLFNVIPIREVYASVDGPILVMLATLIPVSDSLRRTGATDVMAGWLAEMGAALPPYGALALILVAAMAVTPFLNNAATVLVMAPIAAGFAASLHYHPEAFLMAVAIGAGCDFLTPIGHQCNTLVMGPGGYRFSDYPRLGLPLSAIVIIVSVPMLMLVWPLK</sequence>
<dbReference type="Proteomes" id="UP000281647">
    <property type="component" value="Unassembled WGS sequence"/>
</dbReference>
<evidence type="ECO:0000313" key="10">
    <source>
        <dbReference type="Proteomes" id="UP000281647"/>
    </source>
</evidence>
<evidence type="ECO:0000256" key="5">
    <source>
        <dbReference type="ARBA" id="ARBA00022989"/>
    </source>
</evidence>
<feature type="transmembrane region" description="Helical" evidence="7">
    <location>
        <begin position="180"/>
        <end position="199"/>
    </location>
</feature>
<dbReference type="GO" id="GO:0006813">
    <property type="term" value="P:potassium ion transport"/>
    <property type="evidence" value="ECO:0007669"/>
    <property type="project" value="InterPro"/>
</dbReference>
<dbReference type="Pfam" id="PF03600">
    <property type="entry name" value="CitMHS"/>
    <property type="match status" value="1"/>
</dbReference>
<dbReference type="InterPro" id="IPR006037">
    <property type="entry name" value="RCK_C"/>
</dbReference>
<dbReference type="InterPro" id="IPR004680">
    <property type="entry name" value="Cit_transptr-like_dom"/>
</dbReference>
<comment type="subcellular location">
    <subcellularLocation>
        <location evidence="1">Membrane</location>
        <topology evidence="1">Multi-pass membrane protein</topology>
    </subcellularLocation>
</comment>
<keyword evidence="3 7" id="KW-0812">Transmembrane</keyword>
<dbReference type="RefSeq" id="WP_128626090.1">
    <property type="nucleotide sequence ID" value="NZ_RKST01000001.1"/>
</dbReference>
<protein>
    <submittedName>
        <fullName evidence="9">SLC13 family permease</fullName>
    </submittedName>
</protein>
<dbReference type="Gene3D" id="3.30.70.1450">
    <property type="entry name" value="Regulator of K+ conductance, C-terminal domain"/>
    <property type="match status" value="2"/>
</dbReference>
<feature type="transmembrane region" description="Helical" evidence="7">
    <location>
        <begin position="501"/>
        <end position="522"/>
    </location>
</feature>
<dbReference type="PANTHER" id="PTHR43652">
    <property type="entry name" value="BASIC AMINO ACID ANTIPORTER YFCC-RELATED"/>
    <property type="match status" value="1"/>
</dbReference>
<evidence type="ECO:0000256" key="2">
    <source>
        <dbReference type="ARBA" id="ARBA00022448"/>
    </source>
</evidence>
<feature type="transmembrane region" description="Helical" evidence="7">
    <location>
        <begin position="567"/>
        <end position="587"/>
    </location>
</feature>
<dbReference type="Pfam" id="PF02080">
    <property type="entry name" value="TrkA_C"/>
    <property type="match status" value="2"/>
</dbReference>
<feature type="transmembrane region" description="Helical" evidence="7">
    <location>
        <begin position="470"/>
        <end position="495"/>
    </location>
</feature>
<proteinExistence type="predicted"/>
<reference evidence="9 10" key="1">
    <citation type="submission" date="2018-11" db="EMBL/GenBank/DDBJ databases">
        <title>Pseudaminobacter arsenicus sp. nov., an arsenic-resistant bacterium isolated from arsenic-rich aquifers.</title>
        <authorList>
            <person name="Mu Y."/>
        </authorList>
    </citation>
    <scope>NUCLEOTIDE SEQUENCE [LARGE SCALE GENOMIC DNA]</scope>
    <source>
        <strain evidence="9 10">CB3</strain>
    </source>
</reference>
<keyword evidence="10" id="KW-1185">Reference proteome</keyword>
<feature type="transmembrane region" description="Helical" evidence="7">
    <location>
        <begin position="56"/>
        <end position="75"/>
    </location>
</feature>
<feature type="domain" description="RCK C-terminal" evidence="8">
    <location>
        <begin position="297"/>
        <end position="381"/>
    </location>
</feature>
<evidence type="ECO:0000256" key="1">
    <source>
        <dbReference type="ARBA" id="ARBA00004141"/>
    </source>
</evidence>
<feature type="transmembrane region" description="Helical" evidence="7">
    <location>
        <begin position="95"/>
        <end position="122"/>
    </location>
</feature>
<evidence type="ECO:0000313" key="9">
    <source>
        <dbReference type="EMBL" id="RUM99853.1"/>
    </source>
</evidence>
<evidence type="ECO:0000259" key="8">
    <source>
        <dbReference type="PROSITE" id="PS51202"/>
    </source>
</evidence>
<dbReference type="EMBL" id="RKST01000001">
    <property type="protein sequence ID" value="RUM99853.1"/>
    <property type="molecule type" value="Genomic_DNA"/>
</dbReference>
<feature type="transmembrane region" description="Helical" evidence="7">
    <location>
        <begin position="7"/>
        <end position="24"/>
    </location>
</feature>
<dbReference type="InterPro" id="IPR036721">
    <property type="entry name" value="RCK_C_sf"/>
</dbReference>
<dbReference type="GO" id="GO:0008324">
    <property type="term" value="F:monoatomic cation transmembrane transporter activity"/>
    <property type="evidence" value="ECO:0007669"/>
    <property type="project" value="InterPro"/>
</dbReference>
<organism evidence="9 10">
    <name type="scientific">Borborobacter arsenicus</name>
    <dbReference type="NCBI Taxonomy" id="1851146"/>
    <lineage>
        <taxon>Bacteria</taxon>
        <taxon>Pseudomonadati</taxon>
        <taxon>Pseudomonadota</taxon>
        <taxon>Alphaproteobacteria</taxon>
        <taxon>Hyphomicrobiales</taxon>
        <taxon>Phyllobacteriaceae</taxon>
        <taxon>Borborobacter</taxon>
    </lineage>
</organism>
<accession>A0A432VCL4</accession>
<dbReference type="PANTHER" id="PTHR43652:SF2">
    <property type="entry name" value="BASIC AMINO ACID ANTIPORTER YFCC-RELATED"/>
    <property type="match status" value="1"/>
</dbReference>
<keyword evidence="6 7" id="KW-0472">Membrane</keyword>
<dbReference type="AlphaFoldDB" id="A0A432VCL4"/>
<comment type="caution">
    <text evidence="9">The sequence shown here is derived from an EMBL/GenBank/DDBJ whole genome shotgun (WGS) entry which is preliminary data.</text>
</comment>
<name>A0A432VCL4_9HYPH</name>
<dbReference type="OrthoDB" id="9809303at2"/>
<feature type="transmembrane region" description="Helical" evidence="7">
    <location>
        <begin position="30"/>
        <end position="49"/>
    </location>
</feature>
<keyword evidence="2" id="KW-0813">Transport</keyword>
<feature type="domain" description="RCK C-terminal" evidence="8">
    <location>
        <begin position="207"/>
        <end position="291"/>
    </location>
</feature>
<dbReference type="GO" id="GO:0005886">
    <property type="term" value="C:plasma membrane"/>
    <property type="evidence" value="ECO:0007669"/>
    <property type="project" value="TreeGrafter"/>
</dbReference>
<keyword evidence="5 7" id="KW-1133">Transmembrane helix</keyword>
<evidence type="ECO:0000256" key="3">
    <source>
        <dbReference type="ARBA" id="ARBA00022692"/>
    </source>
</evidence>
<evidence type="ECO:0000256" key="4">
    <source>
        <dbReference type="ARBA" id="ARBA00022737"/>
    </source>
</evidence>
<evidence type="ECO:0000256" key="6">
    <source>
        <dbReference type="ARBA" id="ARBA00023136"/>
    </source>
</evidence>
<gene>
    <name evidence="9" type="ORF">EET67_02920</name>
</gene>